<dbReference type="InterPro" id="IPR025260">
    <property type="entry name" value="CHD1-like_C"/>
</dbReference>
<reference evidence="4" key="1">
    <citation type="journal article" date="2021" name="Mol. Plant Pathol.">
        <title>A 20-kb lineage-specific genomic region tames virulence in pathogenic amphidiploid Verticillium longisporum.</title>
        <authorList>
            <person name="Harting R."/>
            <person name="Starke J."/>
            <person name="Kusch H."/>
            <person name="Poggeler S."/>
            <person name="Maurus I."/>
            <person name="Schluter R."/>
            <person name="Landesfeind M."/>
            <person name="Bulla I."/>
            <person name="Nowrousian M."/>
            <person name="de Jonge R."/>
            <person name="Stahlhut G."/>
            <person name="Hoff K.J."/>
            <person name="Asshauer K.P."/>
            <person name="Thurmer A."/>
            <person name="Stanke M."/>
            <person name="Daniel R."/>
            <person name="Morgenstern B."/>
            <person name="Thomma B.P.H.J."/>
            <person name="Kronstad J.W."/>
            <person name="Braus-Stromeyer S.A."/>
            <person name="Braus G.H."/>
        </authorList>
    </citation>
    <scope>NUCLEOTIDE SEQUENCE</scope>
    <source>
        <strain evidence="4">Vl32</strain>
    </source>
</reference>
<dbReference type="Pfam" id="PF13907">
    <property type="entry name" value="CHD1-like_C"/>
    <property type="match status" value="1"/>
</dbReference>
<protein>
    <recommendedName>
        <fullName evidence="3">Chromodomain-helicase-DNA-binding protein 1-like C-terminal domain-containing protein</fullName>
    </recommendedName>
</protein>
<evidence type="ECO:0000256" key="1">
    <source>
        <dbReference type="ARBA" id="ARBA00004123"/>
    </source>
</evidence>
<evidence type="ECO:0000313" key="4">
    <source>
        <dbReference type="EMBL" id="KAG7125020.1"/>
    </source>
</evidence>
<dbReference type="SMART" id="SM01176">
    <property type="entry name" value="DUF4208"/>
    <property type="match status" value="1"/>
</dbReference>
<comment type="caution">
    <text evidence="4">The sequence shown here is derived from an EMBL/GenBank/DDBJ whole genome shotgun (WGS) entry which is preliminary data.</text>
</comment>
<gene>
    <name evidence="4" type="ORF">HYQ45_013424</name>
</gene>
<dbReference type="AlphaFoldDB" id="A0A8I3AMV8"/>
<evidence type="ECO:0000313" key="5">
    <source>
        <dbReference type="Proteomes" id="UP000689129"/>
    </source>
</evidence>
<dbReference type="OrthoDB" id="5857104at2759"/>
<organism evidence="4 5">
    <name type="scientific">Verticillium longisporum</name>
    <name type="common">Verticillium dahliae var. longisporum</name>
    <dbReference type="NCBI Taxonomy" id="100787"/>
    <lineage>
        <taxon>Eukaryota</taxon>
        <taxon>Fungi</taxon>
        <taxon>Dikarya</taxon>
        <taxon>Ascomycota</taxon>
        <taxon>Pezizomycotina</taxon>
        <taxon>Sordariomycetes</taxon>
        <taxon>Hypocreomycetidae</taxon>
        <taxon>Glomerellales</taxon>
        <taxon>Plectosphaerellaceae</taxon>
        <taxon>Verticillium</taxon>
    </lineage>
</organism>
<evidence type="ECO:0000259" key="3">
    <source>
        <dbReference type="SMART" id="SM01176"/>
    </source>
</evidence>
<name>A0A8I3AMV8_VERLO</name>
<sequence>MGDSREEREKDPDAMLWYLLKPVRENFEIILGTTKDKVKSSKERARIFGSELVVIGSFLDREFVRESDKPLKNRFWEFLATLWPVDSTSNPVTADRLSFLYRTIRDREQSDAKKKAQNSNGTAATS</sequence>
<keyword evidence="2" id="KW-0539">Nucleus</keyword>
<evidence type="ECO:0000256" key="2">
    <source>
        <dbReference type="ARBA" id="ARBA00023242"/>
    </source>
</evidence>
<dbReference type="EMBL" id="JAEMWZ010000322">
    <property type="protein sequence ID" value="KAG7125020.1"/>
    <property type="molecule type" value="Genomic_DNA"/>
</dbReference>
<accession>A0A8I3AMV8</accession>
<dbReference type="GO" id="GO:0005634">
    <property type="term" value="C:nucleus"/>
    <property type="evidence" value="ECO:0007669"/>
    <property type="project" value="UniProtKB-SubCell"/>
</dbReference>
<feature type="domain" description="Chromodomain-helicase-DNA-binding protein 1-like C-terminal" evidence="3">
    <location>
        <begin position="1"/>
        <end position="104"/>
    </location>
</feature>
<proteinExistence type="predicted"/>
<comment type="subcellular location">
    <subcellularLocation>
        <location evidence="1">Nucleus</location>
    </subcellularLocation>
</comment>
<dbReference type="Proteomes" id="UP000689129">
    <property type="component" value="Unassembled WGS sequence"/>
</dbReference>